<dbReference type="PROSITE" id="PS51186">
    <property type="entry name" value="GNAT"/>
    <property type="match status" value="1"/>
</dbReference>
<comment type="caution">
    <text evidence="4">The sequence shown here is derived from an EMBL/GenBank/DDBJ whole genome shotgun (WGS) entry which is preliminary data.</text>
</comment>
<dbReference type="InterPro" id="IPR050832">
    <property type="entry name" value="Bact_Acetyltransf"/>
</dbReference>
<gene>
    <name evidence="4" type="ORF">A3J93_02275</name>
</gene>
<evidence type="ECO:0000256" key="1">
    <source>
        <dbReference type="ARBA" id="ARBA00022679"/>
    </source>
</evidence>
<evidence type="ECO:0000313" key="5">
    <source>
        <dbReference type="Proteomes" id="UP000177907"/>
    </source>
</evidence>
<keyword evidence="1" id="KW-0808">Transferase</keyword>
<dbReference type="GO" id="GO:0016747">
    <property type="term" value="F:acyltransferase activity, transferring groups other than amino-acyl groups"/>
    <property type="evidence" value="ECO:0007669"/>
    <property type="project" value="InterPro"/>
</dbReference>
<evidence type="ECO:0000259" key="3">
    <source>
        <dbReference type="PROSITE" id="PS51186"/>
    </source>
</evidence>
<dbReference type="STRING" id="1798704.A3J93_02275"/>
<keyword evidence="2" id="KW-0012">Acyltransferase</keyword>
<dbReference type="SUPFAM" id="SSF55729">
    <property type="entry name" value="Acyl-CoA N-acyltransferases (Nat)"/>
    <property type="match status" value="1"/>
</dbReference>
<name>A0A1F6NVN2_9BACT</name>
<dbReference type="Pfam" id="PF00583">
    <property type="entry name" value="Acetyltransf_1"/>
    <property type="match status" value="1"/>
</dbReference>
<dbReference type="Gene3D" id="3.40.630.30">
    <property type="match status" value="1"/>
</dbReference>
<sequence length="112" mass="12891">MDKPKIIKNDLTSRAIKFVLEEEGKFAGRVYLYLIKNDLHDAPYGLLEDLFVAEEFRSRGFGGRLIELALGEAKKIGCAKIIGTSRHTRPEVHKWYKKLGFVDYGVEFRMNL</sequence>
<evidence type="ECO:0000256" key="2">
    <source>
        <dbReference type="ARBA" id="ARBA00023315"/>
    </source>
</evidence>
<dbReference type="InterPro" id="IPR016181">
    <property type="entry name" value="Acyl_CoA_acyltransferase"/>
</dbReference>
<protein>
    <recommendedName>
        <fullName evidence="3">N-acetyltransferase domain-containing protein</fullName>
    </recommendedName>
</protein>
<organism evidence="4 5">
    <name type="scientific">Candidatus Magasanikbacteria bacterium RIFOXYC2_FULL_42_28</name>
    <dbReference type="NCBI Taxonomy" id="1798704"/>
    <lineage>
        <taxon>Bacteria</taxon>
        <taxon>Candidatus Magasanikiibacteriota</taxon>
    </lineage>
</organism>
<accession>A0A1F6NVN2</accession>
<dbReference type="InterPro" id="IPR000182">
    <property type="entry name" value="GNAT_dom"/>
</dbReference>
<reference evidence="4 5" key="1">
    <citation type="journal article" date="2016" name="Nat. Commun.">
        <title>Thousands of microbial genomes shed light on interconnected biogeochemical processes in an aquifer system.</title>
        <authorList>
            <person name="Anantharaman K."/>
            <person name="Brown C.T."/>
            <person name="Hug L.A."/>
            <person name="Sharon I."/>
            <person name="Castelle C.J."/>
            <person name="Probst A.J."/>
            <person name="Thomas B.C."/>
            <person name="Singh A."/>
            <person name="Wilkins M.J."/>
            <person name="Karaoz U."/>
            <person name="Brodie E.L."/>
            <person name="Williams K.H."/>
            <person name="Hubbard S.S."/>
            <person name="Banfield J.F."/>
        </authorList>
    </citation>
    <scope>NUCLEOTIDE SEQUENCE [LARGE SCALE GENOMIC DNA]</scope>
</reference>
<dbReference type="AlphaFoldDB" id="A0A1F6NVN2"/>
<dbReference type="Proteomes" id="UP000177907">
    <property type="component" value="Unassembled WGS sequence"/>
</dbReference>
<dbReference type="PANTHER" id="PTHR43877">
    <property type="entry name" value="AMINOALKYLPHOSPHONATE N-ACETYLTRANSFERASE-RELATED-RELATED"/>
    <property type="match status" value="1"/>
</dbReference>
<feature type="domain" description="N-acetyltransferase" evidence="3">
    <location>
        <begin position="1"/>
        <end position="112"/>
    </location>
</feature>
<evidence type="ECO:0000313" key="4">
    <source>
        <dbReference type="EMBL" id="OGH87979.1"/>
    </source>
</evidence>
<proteinExistence type="predicted"/>
<dbReference type="PANTHER" id="PTHR43877:SF1">
    <property type="entry name" value="ACETYLTRANSFERASE"/>
    <property type="match status" value="1"/>
</dbReference>
<dbReference type="EMBL" id="MFQZ01000008">
    <property type="protein sequence ID" value="OGH87979.1"/>
    <property type="molecule type" value="Genomic_DNA"/>
</dbReference>
<dbReference type="CDD" id="cd04301">
    <property type="entry name" value="NAT_SF"/>
    <property type="match status" value="1"/>
</dbReference>